<dbReference type="FunFam" id="3.40.50.360:FF:000015">
    <property type="entry name" value="NADPH-dependent diflavin oxidoreductase 1"/>
    <property type="match status" value="1"/>
</dbReference>
<dbReference type="GO" id="GO:0160246">
    <property type="term" value="F:NADPH-iron-sulfur [2Fe-2S] protein oxidoreductase activity"/>
    <property type="evidence" value="ECO:0007669"/>
    <property type="project" value="InterPro"/>
</dbReference>
<protein>
    <recommendedName>
        <fullName evidence="10">NADPH-dependent diflavin oxidoreductase 1</fullName>
        <ecNumber evidence="10">1.18.1.-</ecNumber>
    </recommendedName>
    <alternativeName>
        <fullName evidence="10">NADPH-dependent FMN and FAD-containing oxidoreductase</fullName>
    </alternativeName>
</protein>
<comment type="function">
    <text evidence="10">NADPH-dependent reductase which is a central component of the cytosolic iron-sulfur (Fe-S) protein assembly (CIA) machinery. Transfers electrons from NADPH via its FAD and FMN prosthetic groups to the [2Fe-2S] cluster of the anamorsin/DRE2 homolog, another key component of the CIA machinery. In turn, this reduced cluster provides electrons for assembly of cytosolic iron-sulfur cluster proteins.</text>
</comment>
<evidence type="ECO:0000256" key="10">
    <source>
        <dbReference type="HAMAP-Rule" id="MF_03178"/>
    </source>
</evidence>
<dbReference type="InterPro" id="IPR029039">
    <property type="entry name" value="Flavoprotein-like_sf"/>
</dbReference>
<dbReference type="InterPro" id="IPR023173">
    <property type="entry name" value="NADPH_Cyt_P450_Rdtase_alpha"/>
</dbReference>
<evidence type="ECO:0000256" key="5">
    <source>
        <dbReference type="ARBA" id="ARBA00022630"/>
    </source>
</evidence>
<dbReference type="PANTHER" id="PTHR19384:SF10">
    <property type="entry name" value="NADPH-DEPENDENT DIFLAVIN OXIDOREDUCTASE 1"/>
    <property type="match status" value="1"/>
</dbReference>
<keyword evidence="8 10" id="KW-0521">NADP</keyword>
<sequence>MEEKPRLLILYASQTGNAEDAAERIGREAERRHCNSAVMSMEEFDVRLLPYEQLVVFIVSTTGQGDPPDSMKEFWKFLLMRSLGHLWLEGTYCAVFGLGDSGYQKFNIVAKKLDKRLFDLGANRIIERGLGDDQHRSGYEAAFDPWLTSLWATFEKKFPDIFGQGAVLLDTNTRAVDLPKFQITYHDHVNAQSIHRPSVNEDSGIQDKLECLRACTMVEAASSARKTISKPKNVLPTQCFARMIENKRLTGEDCERDVRHIEFDLGCSGIQYEAGDVLEVMPSQTAATVDTFIERCRLDPNAYITVEGRKNSKYSPGSDMRPLSSEPVKLRMLVESTMDIASASPRRYFFEIMSHFATAEHEKERLQYFASPEGRDDLYQYNQKERRSVIEVLEDFPSVQLPLEWLLQLVPRLRTRMFSISSSLLAHPNQVHITVAVVSWMTPFKRKRYGLCSSWLAGLDPRKEKILVPTWFHQGELKLPSPSTPLVLVGPGTGCAPFRSFIQQRAVLSAVEPAGPIIFFFGCRNEAKDFLYKDFWLSNTVNCRVLSQERGGGFFVSFSRDQEQKVYVQHKMQEESSRVWNMLKSGASVFVAGSATKMPADVMSALEEIISREGGFSKESASRWLRQLEKVGRYHVEAWS</sequence>
<keyword evidence="5 10" id="KW-0285">Flavoprotein</keyword>
<feature type="binding site" evidence="10">
    <location>
        <begin position="450"/>
        <end position="453"/>
    </location>
    <ligand>
        <name>FAD</name>
        <dbReference type="ChEBI" id="CHEBI:57692"/>
    </ligand>
</feature>
<dbReference type="SUPFAM" id="SSF52343">
    <property type="entry name" value="Ferredoxin reductase-like, C-terminal NADP-linked domain"/>
    <property type="match status" value="1"/>
</dbReference>
<evidence type="ECO:0000256" key="4">
    <source>
        <dbReference type="ARBA" id="ARBA00022490"/>
    </source>
</evidence>
<feature type="binding site" evidence="10">
    <location>
        <position position="133"/>
    </location>
    <ligand>
        <name>FMN</name>
        <dbReference type="ChEBI" id="CHEBI:58210"/>
    </ligand>
</feature>
<dbReference type="SUPFAM" id="SSF52218">
    <property type="entry name" value="Flavoproteins"/>
    <property type="match status" value="1"/>
</dbReference>
<dbReference type="GO" id="GO:0010181">
    <property type="term" value="F:FMN binding"/>
    <property type="evidence" value="ECO:0007669"/>
    <property type="project" value="UniProtKB-UniRule"/>
</dbReference>
<dbReference type="InterPro" id="IPR017938">
    <property type="entry name" value="Riboflavin_synthase-like_b-brl"/>
</dbReference>
<evidence type="ECO:0000256" key="2">
    <source>
        <dbReference type="ARBA" id="ARBA00001974"/>
    </source>
</evidence>
<keyword evidence="4 10" id="KW-0963">Cytoplasm</keyword>
<dbReference type="InterPro" id="IPR039261">
    <property type="entry name" value="FNR_nucleotide-bd"/>
</dbReference>
<dbReference type="Gene3D" id="2.40.30.10">
    <property type="entry name" value="Translation factors"/>
    <property type="match status" value="1"/>
</dbReference>
<keyword evidence="7 10" id="KW-0274">FAD</keyword>
<feature type="binding site" evidence="10">
    <location>
        <begin position="416"/>
        <end position="419"/>
    </location>
    <ligand>
        <name>FAD</name>
        <dbReference type="ChEBI" id="CHEBI:57692"/>
    </ligand>
</feature>
<comment type="catalytic activity">
    <reaction evidence="10">
        <text>2 oxidized [2Fe-2S]-[protein] + NADPH = 2 reduced [2Fe-2S]-[protein] + NADP(+) + H(+)</text>
        <dbReference type="Rhea" id="RHEA:67716"/>
        <dbReference type="Rhea" id="RHEA-COMP:17327"/>
        <dbReference type="Rhea" id="RHEA-COMP:17328"/>
        <dbReference type="ChEBI" id="CHEBI:15378"/>
        <dbReference type="ChEBI" id="CHEBI:33737"/>
        <dbReference type="ChEBI" id="CHEBI:33738"/>
        <dbReference type="ChEBI" id="CHEBI:57783"/>
        <dbReference type="ChEBI" id="CHEBI:58349"/>
    </reaction>
</comment>
<keyword evidence="14" id="KW-1185">Reference proteome</keyword>
<evidence type="ECO:0000256" key="8">
    <source>
        <dbReference type="ARBA" id="ARBA00022857"/>
    </source>
</evidence>
<reference evidence="13 14" key="1">
    <citation type="journal article" date="2021" name="Nat. Plants">
        <title>The Taxus genome provides insights into paclitaxel biosynthesis.</title>
        <authorList>
            <person name="Xiong X."/>
            <person name="Gou J."/>
            <person name="Liao Q."/>
            <person name="Li Y."/>
            <person name="Zhou Q."/>
            <person name="Bi G."/>
            <person name="Li C."/>
            <person name="Du R."/>
            <person name="Wang X."/>
            <person name="Sun T."/>
            <person name="Guo L."/>
            <person name="Liang H."/>
            <person name="Lu P."/>
            <person name="Wu Y."/>
            <person name="Zhang Z."/>
            <person name="Ro D.K."/>
            <person name="Shang Y."/>
            <person name="Huang S."/>
            <person name="Yan J."/>
        </authorList>
    </citation>
    <scope>NUCLEOTIDE SEQUENCE [LARGE SCALE GENOMIC DNA]</scope>
    <source>
        <strain evidence="13">Ta-2019</strain>
    </source>
</reference>
<keyword evidence="9 10" id="KW-0560">Oxidoreductase</keyword>
<dbReference type="InterPro" id="IPR017927">
    <property type="entry name" value="FAD-bd_FR_type"/>
</dbReference>
<evidence type="ECO:0000313" key="14">
    <source>
        <dbReference type="Proteomes" id="UP000824469"/>
    </source>
</evidence>
<dbReference type="FunFam" id="3.40.50.80:FF:000032">
    <property type="entry name" value="NADPH-dependent diflavin oxidoreductase 1"/>
    <property type="match status" value="1"/>
</dbReference>
<dbReference type="AlphaFoldDB" id="A0AA38CIW3"/>
<dbReference type="PROSITE" id="PS50902">
    <property type="entry name" value="FLAVODOXIN_LIKE"/>
    <property type="match status" value="1"/>
</dbReference>
<feature type="domain" description="Flavodoxin-like" evidence="11">
    <location>
        <begin position="7"/>
        <end position="151"/>
    </location>
</feature>
<dbReference type="GO" id="GO:0005634">
    <property type="term" value="C:nucleus"/>
    <property type="evidence" value="ECO:0007669"/>
    <property type="project" value="UniProtKB-ARBA"/>
</dbReference>
<feature type="binding site" evidence="10">
    <location>
        <position position="601"/>
    </location>
    <ligand>
        <name>NADP(+)</name>
        <dbReference type="ChEBI" id="CHEBI:58349"/>
    </ligand>
</feature>
<dbReference type="GO" id="GO:0050660">
    <property type="term" value="F:flavin adenine dinucleotide binding"/>
    <property type="evidence" value="ECO:0007669"/>
    <property type="project" value="UniProtKB-UniRule"/>
</dbReference>
<dbReference type="InterPro" id="IPR008254">
    <property type="entry name" value="Flavodoxin/NO_synth"/>
</dbReference>
<dbReference type="GO" id="GO:0016651">
    <property type="term" value="F:oxidoreductase activity, acting on NAD(P)H"/>
    <property type="evidence" value="ECO:0007669"/>
    <property type="project" value="UniProtKB-UniRule"/>
</dbReference>
<feature type="binding site" evidence="10">
    <location>
        <begin position="13"/>
        <end position="18"/>
    </location>
    <ligand>
        <name>FMN</name>
        <dbReference type="ChEBI" id="CHEBI:58210"/>
    </ligand>
</feature>
<comment type="similarity">
    <text evidence="10">Belongs to the NADPH-dependent diflavin oxidoreductase NDOR1 family.</text>
</comment>
<dbReference type="EMBL" id="JAHRHJ020000010">
    <property type="protein sequence ID" value="KAH9297724.1"/>
    <property type="molecule type" value="Genomic_DNA"/>
</dbReference>
<dbReference type="Gene3D" id="1.20.990.10">
    <property type="entry name" value="NADPH-cytochrome p450 Reductase, Chain A, domain 3"/>
    <property type="match status" value="1"/>
</dbReference>
<dbReference type="Pfam" id="PF00258">
    <property type="entry name" value="Flavodoxin_1"/>
    <property type="match status" value="1"/>
</dbReference>
<dbReference type="Pfam" id="PF00175">
    <property type="entry name" value="NAD_binding_1"/>
    <property type="match status" value="1"/>
</dbReference>
<keyword evidence="6 10" id="KW-0288">FMN</keyword>
<dbReference type="Pfam" id="PF00667">
    <property type="entry name" value="FAD_binding_1"/>
    <property type="match status" value="1"/>
</dbReference>
<dbReference type="GO" id="GO:0050661">
    <property type="term" value="F:NADP binding"/>
    <property type="evidence" value="ECO:0007669"/>
    <property type="project" value="UniProtKB-UniRule"/>
</dbReference>
<evidence type="ECO:0000259" key="12">
    <source>
        <dbReference type="PROSITE" id="PS51384"/>
    </source>
</evidence>
<comment type="subcellular location">
    <subcellularLocation>
        <location evidence="3 10">Cytoplasm</location>
    </subcellularLocation>
</comment>
<proteinExistence type="inferred from homology"/>
<organism evidence="13 14">
    <name type="scientific">Taxus chinensis</name>
    <name type="common">Chinese yew</name>
    <name type="synonym">Taxus wallichiana var. chinensis</name>
    <dbReference type="NCBI Taxonomy" id="29808"/>
    <lineage>
        <taxon>Eukaryota</taxon>
        <taxon>Viridiplantae</taxon>
        <taxon>Streptophyta</taxon>
        <taxon>Embryophyta</taxon>
        <taxon>Tracheophyta</taxon>
        <taxon>Spermatophyta</taxon>
        <taxon>Pinopsida</taxon>
        <taxon>Pinidae</taxon>
        <taxon>Conifers II</taxon>
        <taxon>Cupressales</taxon>
        <taxon>Taxaceae</taxon>
        <taxon>Taxus</taxon>
    </lineage>
</organism>
<comment type="caution">
    <text evidence="13">The sequence shown here is derived from an EMBL/GenBank/DDBJ whole genome shotgun (WGS) entry which is preliminary data.</text>
</comment>
<feature type="binding site" evidence="10">
    <location>
        <begin position="565"/>
        <end position="569"/>
    </location>
    <ligand>
        <name>NADP(+)</name>
        <dbReference type="ChEBI" id="CHEBI:58349"/>
    </ligand>
</feature>
<dbReference type="PANTHER" id="PTHR19384">
    <property type="entry name" value="NITRIC OXIDE SYNTHASE-RELATED"/>
    <property type="match status" value="1"/>
</dbReference>
<dbReference type="SUPFAM" id="SSF63380">
    <property type="entry name" value="Riboflavin synthase domain-like"/>
    <property type="match status" value="1"/>
</dbReference>
<accession>A0AA38CIW3</accession>
<evidence type="ECO:0000259" key="11">
    <source>
        <dbReference type="PROSITE" id="PS50902"/>
    </source>
</evidence>
<dbReference type="HAMAP" id="MF_03178">
    <property type="entry name" value="NDOR1"/>
    <property type="match status" value="1"/>
</dbReference>
<comment type="cofactor">
    <cofactor evidence="1 10">
        <name>FMN</name>
        <dbReference type="ChEBI" id="CHEBI:58210"/>
    </cofactor>
</comment>
<dbReference type="PROSITE" id="PS51384">
    <property type="entry name" value="FAD_FR"/>
    <property type="match status" value="1"/>
</dbReference>
<evidence type="ECO:0000256" key="9">
    <source>
        <dbReference type="ARBA" id="ARBA00023002"/>
    </source>
</evidence>
<evidence type="ECO:0000256" key="3">
    <source>
        <dbReference type="ARBA" id="ARBA00004496"/>
    </source>
</evidence>
<dbReference type="InterPro" id="IPR001433">
    <property type="entry name" value="OxRdtase_FAD/NAD-bd"/>
</dbReference>
<feature type="binding site" evidence="10">
    <location>
        <begin position="60"/>
        <end position="63"/>
    </location>
    <ligand>
        <name>FMN</name>
        <dbReference type="ChEBI" id="CHEBI:58210"/>
    </ligand>
</feature>
<evidence type="ECO:0000256" key="1">
    <source>
        <dbReference type="ARBA" id="ARBA00001917"/>
    </source>
</evidence>
<feature type="domain" description="FAD-binding FR-type" evidence="12">
    <location>
        <begin position="236"/>
        <end position="480"/>
    </location>
</feature>
<comment type="caution">
    <text evidence="10">Lacks conserved residue(s) required for the propagation of feature annotation.</text>
</comment>
<comment type="similarity">
    <text evidence="10">In the C-terminal section; belongs to the flavoprotein pyridine nucleotide cytochrome reductase family.</text>
</comment>
<feature type="binding site" evidence="10">
    <location>
        <position position="639"/>
    </location>
    <ligand>
        <name>FAD</name>
        <dbReference type="ChEBI" id="CHEBI:57692"/>
    </ligand>
</feature>
<name>A0AA38CIW3_TAXCH</name>
<dbReference type="FunFam" id="1.20.990.10:FF:000015">
    <property type="entry name" value="NADPH-dependent diflavin oxidoreductase 1"/>
    <property type="match status" value="1"/>
</dbReference>
<dbReference type="GO" id="GO:0005829">
    <property type="term" value="C:cytosol"/>
    <property type="evidence" value="ECO:0007669"/>
    <property type="project" value="TreeGrafter"/>
</dbReference>
<dbReference type="CDD" id="cd06207">
    <property type="entry name" value="CyPoR_like"/>
    <property type="match status" value="1"/>
</dbReference>
<feature type="binding site" evidence="10">
    <location>
        <position position="493"/>
    </location>
    <ligand>
        <name>NADP(+)</name>
        <dbReference type="ChEBI" id="CHEBI:58349"/>
    </ligand>
</feature>
<dbReference type="GO" id="GO:0016226">
    <property type="term" value="P:iron-sulfur cluster assembly"/>
    <property type="evidence" value="ECO:0007669"/>
    <property type="project" value="UniProtKB-UniRule"/>
</dbReference>
<dbReference type="OMA" id="DIMSIPR"/>
<evidence type="ECO:0000313" key="13">
    <source>
        <dbReference type="EMBL" id="KAH9297724.1"/>
    </source>
</evidence>
<feature type="binding site" evidence="10">
    <location>
        <position position="386"/>
    </location>
    <ligand>
        <name>FAD</name>
        <dbReference type="ChEBI" id="CHEBI:57692"/>
    </ligand>
</feature>
<dbReference type="Gene3D" id="3.40.50.360">
    <property type="match status" value="1"/>
</dbReference>
<comment type="cofactor">
    <cofactor evidence="2 10">
        <name>FAD</name>
        <dbReference type="ChEBI" id="CHEBI:57692"/>
    </cofactor>
</comment>
<dbReference type="PRINTS" id="PR00371">
    <property type="entry name" value="FPNCR"/>
</dbReference>
<evidence type="ECO:0000256" key="6">
    <source>
        <dbReference type="ARBA" id="ARBA00022643"/>
    </source>
</evidence>
<dbReference type="Proteomes" id="UP000824469">
    <property type="component" value="Unassembled WGS sequence"/>
</dbReference>
<gene>
    <name evidence="13" type="ORF">KI387_029406</name>
</gene>
<comment type="similarity">
    <text evidence="10">In the N-terminal section; belongs to the flavodoxin family.</text>
</comment>
<dbReference type="InterPro" id="IPR001094">
    <property type="entry name" value="Flavdoxin-like"/>
</dbReference>
<evidence type="ECO:0000256" key="7">
    <source>
        <dbReference type="ARBA" id="ARBA00022827"/>
    </source>
</evidence>
<dbReference type="InterPro" id="IPR003097">
    <property type="entry name" value="CysJ-like_FAD-binding"/>
</dbReference>
<dbReference type="InterPro" id="IPR001709">
    <property type="entry name" value="Flavoprot_Pyr_Nucl_cyt_Rdtase"/>
</dbReference>
<feature type="binding site" evidence="10">
    <location>
        <begin position="559"/>
        <end position="560"/>
    </location>
    <ligand>
        <name>NADP(+)</name>
        <dbReference type="ChEBI" id="CHEBI:58349"/>
    </ligand>
</feature>
<dbReference type="Gene3D" id="3.40.50.80">
    <property type="entry name" value="Nucleotide-binding domain of ferredoxin-NADP reductase (FNR) module"/>
    <property type="match status" value="1"/>
</dbReference>
<dbReference type="InterPro" id="IPR028879">
    <property type="entry name" value="NDOR1"/>
</dbReference>
<dbReference type="PRINTS" id="PR00369">
    <property type="entry name" value="FLAVODOXIN"/>
</dbReference>
<dbReference type="EC" id="1.18.1.-" evidence="10"/>